<reference evidence="2 3" key="1">
    <citation type="submission" date="2018-02" db="EMBL/GenBank/DDBJ databases">
        <title>Genomic Encyclopedia of Archaeal and Bacterial Type Strains, Phase II (KMG-II): from individual species to whole genera.</title>
        <authorList>
            <person name="Goeker M."/>
        </authorList>
    </citation>
    <scope>NUCLEOTIDE SEQUENCE [LARGE SCALE GENOMIC DNA]</scope>
    <source>
        <strain evidence="2 3">DSM 16809</strain>
    </source>
</reference>
<evidence type="ECO:0008006" key="4">
    <source>
        <dbReference type="Google" id="ProtNLM"/>
    </source>
</evidence>
<comment type="caution">
    <text evidence="2">The sequence shown here is derived from an EMBL/GenBank/DDBJ whole genome shotgun (WGS) entry which is preliminary data.</text>
</comment>
<keyword evidence="1" id="KW-0812">Transmembrane</keyword>
<dbReference type="EMBL" id="PTJE01000008">
    <property type="protein sequence ID" value="PPK92970.1"/>
    <property type="molecule type" value="Genomic_DNA"/>
</dbReference>
<feature type="transmembrane region" description="Helical" evidence="1">
    <location>
        <begin position="34"/>
        <end position="50"/>
    </location>
</feature>
<keyword evidence="1" id="KW-1133">Transmembrane helix</keyword>
<keyword evidence="3" id="KW-1185">Reference proteome</keyword>
<dbReference type="Proteomes" id="UP000239002">
    <property type="component" value="Unassembled WGS sequence"/>
</dbReference>
<accession>A0A2S6IFP6</accession>
<evidence type="ECO:0000313" key="3">
    <source>
        <dbReference type="Proteomes" id="UP000239002"/>
    </source>
</evidence>
<sequence>MDFTFGTETLDLVGYAASVVVLISFFMKNINTLRIVNSLGCAIFILYGFLFDTVNIPIIITNLGILVVNGYYLLIKKNDEIKEVKE</sequence>
<name>A0A2S6IFP6_9FLAO</name>
<feature type="transmembrane region" description="Helical" evidence="1">
    <location>
        <begin position="56"/>
        <end position="75"/>
    </location>
</feature>
<keyword evidence="1" id="KW-0472">Membrane</keyword>
<feature type="transmembrane region" description="Helical" evidence="1">
    <location>
        <begin position="12"/>
        <end position="27"/>
    </location>
</feature>
<evidence type="ECO:0000313" key="2">
    <source>
        <dbReference type="EMBL" id="PPK92970.1"/>
    </source>
</evidence>
<protein>
    <recommendedName>
        <fullName evidence="4">Inner membrane protein</fullName>
    </recommendedName>
</protein>
<dbReference type="RefSeq" id="WP_104516395.1">
    <property type="nucleotide sequence ID" value="NZ_MQVW01000020.1"/>
</dbReference>
<dbReference type="AlphaFoldDB" id="A0A2S6IFP6"/>
<evidence type="ECO:0000256" key="1">
    <source>
        <dbReference type="SAM" id="Phobius"/>
    </source>
</evidence>
<gene>
    <name evidence="2" type="ORF">LY01_02674</name>
</gene>
<organism evidence="2 3">
    <name type="scientific">Nonlabens xylanidelens</name>
    <dbReference type="NCBI Taxonomy" id="191564"/>
    <lineage>
        <taxon>Bacteria</taxon>
        <taxon>Pseudomonadati</taxon>
        <taxon>Bacteroidota</taxon>
        <taxon>Flavobacteriia</taxon>
        <taxon>Flavobacteriales</taxon>
        <taxon>Flavobacteriaceae</taxon>
        <taxon>Nonlabens</taxon>
    </lineage>
</organism>
<dbReference type="OrthoDB" id="677174at2"/>
<proteinExistence type="predicted"/>